<keyword evidence="1" id="KW-1133">Transmembrane helix</keyword>
<reference evidence="2" key="2">
    <citation type="journal article" date="2023" name="IMA Fungus">
        <title>Comparative genomic study of the Penicillium genus elucidates a diverse pangenome and 15 lateral gene transfer events.</title>
        <authorList>
            <person name="Petersen C."/>
            <person name="Sorensen T."/>
            <person name="Nielsen M.R."/>
            <person name="Sondergaard T.E."/>
            <person name="Sorensen J.L."/>
            <person name="Fitzpatrick D.A."/>
            <person name="Frisvad J.C."/>
            <person name="Nielsen K.L."/>
        </authorList>
    </citation>
    <scope>NUCLEOTIDE SEQUENCE</scope>
    <source>
        <strain evidence="2">IBT 20477</strain>
    </source>
</reference>
<gene>
    <name evidence="2" type="ORF">N7449_008784</name>
</gene>
<feature type="transmembrane region" description="Helical" evidence="1">
    <location>
        <begin position="12"/>
        <end position="31"/>
    </location>
</feature>
<dbReference type="Proteomes" id="UP001150942">
    <property type="component" value="Unassembled WGS sequence"/>
</dbReference>
<keyword evidence="1" id="KW-0472">Membrane</keyword>
<reference evidence="2" key="1">
    <citation type="submission" date="2022-11" db="EMBL/GenBank/DDBJ databases">
        <authorList>
            <person name="Petersen C."/>
        </authorList>
    </citation>
    <scope>NUCLEOTIDE SEQUENCE</scope>
    <source>
        <strain evidence="2">IBT 20477</strain>
    </source>
</reference>
<evidence type="ECO:0000313" key="2">
    <source>
        <dbReference type="EMBL" id="KAJ5192642.1"/>
    </source>
</evidence>
<keyword evidence="3" id="KW-1185">Reference proteome</keyword>
<evidence type="ECO:0000313" key="3">
    <source>
        <dbReference type="Proteomes" id="UP001150942"/>
    </source>
</evidence>
<keyword evidence="1" id="KW-0812">Transmembrane</keyword>
<sequence length="79" mass="8444">MTSALTSLQKTGIIVGIVGVLVGLIVAGYKFRKWLAIRFSALVDRSSRNRAADAAHDLAVISARSPGRIEVPTGRHSSR</sequence>
<dbReference type="AlphaFoldDB" id="A0A9W9JAS1"/>
<accession>A0A9W9JAS1</accession>
<proteinExistence type="predicted"/>
<comment type="caution">
    <text evidence="2">The sequence shown here is derived from an EMBL/GenBank/DDBJ whole genome shotgun (WGS) entry which is preliminary data.</text>
</comment>
<dbReference type="EMBL" id="JAPQKQ010000006">
    <property type="protein sequence ID" value="KAJ5192642.1"/>
    <property type="molecule type" value="Genomic_DNA"/>
</dbReference>
<organism evidence="2 3">
    <name type="scientific">Penicillium cf. viridicatum</name>
    <dbReference type="NCBI Taxonomy" id="2972119"/>
    <lineage>
        <taxon>Eukaryota</taxon>
        <taxon>Fungi</taxon>
        <taxon>Dikarya</taxon>
        <taxon>Ascomycota</taxon>
        <taxon>Pezizomycotina</taxon>
        <taxon>Eurotiomycetes</taxon>
        <taxon>Eurotiomycetidae</taxon>
        <taxon>Eurotiales</taxon>
        <taxon>Aspergillaceae</taxon>
        <taxon>Penicillium</taxon>
    </lineage>
</organism>
<evidence type="ECO:0000256" key="1">
    <source>
        <dbReference type="SAM" id="Phobius"/>
    </source>
</evidence>
<name>A0A9W9JAS1_9EURO</name>
<protein>
    <submittedName>
        <fullName evidence="2">Uncharacterized protein</fullName>
    </submittedName>
</protein>